<name>A0ACB0E4Z2_RANTA</name>
<reference evidence="1" key="1">
    <citation type="submission" date="2023-05" db="EMBL/GenBank/DDBJ databases">
        <authorList>
            <consortium name="ELIXIR-Norway"/>
        </authorList>
    </citation>
    <scope>NUCLEOTIDE SEQUENCE</scope>
</reference>
<organism evidence="1 2">
    <name type="scientific">Rangifer tarandus platyrhynchus</name>
    <name type="common">Svalbard reindeer</name>
    <dbReference type="NCBI Taxonomy" id="3082113"/>
    <lineage>
        <taxon>Eukaryota</taxon>
        <taxon>Metazoa</taxon>
        <taxon>Chordata</taxon>
        <taxon>Craniata</taxon>
        <taxon>Vertebrata</taxon>
        <taxon>Euteleostomi</taxon>
        <taxon>Mammalia</taxon>
        <taxon>Eutheria</taxon>
        <taxon>Laurasiatheria</taxon>
        <taxon>Artiodactyla</taxon>
        <taxon>Ruminantia</taxon>
        <taxon>Pecora</taxon>
        <taxon>Cervidae</taxon>
        <taxon>Odocoileinae</taxon>
        <taxon>Rangifer</taxon>
    </lineage>
</organism>
<dbReference type="EMBL" id="OX596098">
    <property type="protein sequence ID" value="CAI9695494.1"/>
    <property type="molecule type" value="Genomic_DNA"/>
</dbReference>
<proteinExistence type="predicted"/>
<accession>A0ACB0E4Z2</accession>
<protein>
    <submittedName>
        <fullName evidence="1">Uncharacterized protein</fullName>
    </submittedName>
</protein>
<gene>
    <name evidence="1" type="ORF">MRATA1EN3_LOCUS6707</name>
</gene>
<dbReference type="Proteomes" id="UP001162501">
    <property type="component" value="Chromosome 14"/>
</dbReference>
<evidence type="ECO:0000313" key="1">
    <source>
        <dbReference type="EMBL" id="CAI9695494.1"/>
    </source>
</evidence>
<evidence type="ECO:0000313" key="2">
    <source>
        <dbReference type="Proteomes" id="UP001162501"/>
    </source>
</evidence>
<sequence length="477" mass="48815">MVSRRARAAQARACVRPVAGRPLARSSSGRRQHSGLVRRHRHRSPPPPAHDDPLLTLDAATGAPDALARSSRPCLPPLQPLAPESPVPATGRGTGSRDEAARVASLPLLASSSPGTCSHPWARNPRRPAAKPAFLRGAAGPPRRPQPAAARCYLGPAALIPALAFFPGPLEIGRSALDYGRYRGPLCAVGPKSPNSVIKEALAGVRCRERHRHERKQSGSPDGLAAGPGGGGVRAAGKRGGGAPPPRQVPAAFAIPERRPGPSAASTLPGGRRAVLAVSPLAARWHVRDLTSKLALGLAGPAWRPSLCLSEASGFSALKSRPLAPGAPPRPPPPPSLEAPPPPSTPSLALTSFDQSWKQLGLLFSPGDRSEGGQEPLGPWRGLGRGRGRLDPPPRWGAEGDAEPDLGAAATGPGTQGLPGRGVLGPLGQGRRAVGAALRAPASLAGRGHGLGAGSSRLPLPPPPPPGISPLLAARQD</sequence>